<accession>A0A833WJ72</accession>
<proteinExistence type="predicted"/>
<evidence type="ECO:0000313" key="1">
    <source>
        <dbReference type="EMBL" id="KAF4043518.1"/>
    </source>
</evidence>
<dbReference type="Proteomes" id="UP000602510">
    <property type="component" value="Unassembled WGS sequence"/>
</dbReference>
<gene>
    <name evidence="1" type="ORF">GN244_ATG04124</name>
</gene>
<dbReference type="AlphaFoldDB" id="A0A833WJ72"/>
<protein>
    <submittedName>
        <fullName evidence="1">Uncharacterized protein</fullName>
    </submittedName>
</protein>
<sequence>MENGAIRVAKKVGIAPSSSSTTGSASGVYEWLFPLSFALGATTCQDFLAKAVSIALFNTSSVPYKLAGRGQFHLVSAVAQGSRKDGSPRRHTVLPIAPSGDNCRVLGHVDLRLRWWDTAAWSAFINDIPARRVVCTNR</sequence>
<keyword evidence="2" id="KW-1185">Reference proteome</keyword>
<name>A0A833WJ72_PHYIN</name>
<dbReference type="EMBL" id="WSZM01000083">
    <property type="protein sequence ID" value="KAF4043518.1"/>
    <property type="molecule type" value="Genomic_DNA"/>
</dbReference>
<comment type="caution">
    <text evidence="1">The sequence shown here is derived from an EMBL/GenBank/DDBJ whole genome shotgun (WGS) entry which is preliminary data.</text>
</comment>
<reference evidence="1" key="1">
    <citation type="submission" date="2020-04" db="EMBL/GenBank/DDBJ databases">
        <title>Hybrid Assembly of Korean Phytophthora infestans isolates.</title>
        <authorList>
            <person name="Prokchorchik M."/>
            <person name="Lee Y."/>
            <person name="Seo J."/>
            <person name="Cho J.-H."/>
            <person name="Park Y.-E."/>
            <person name="Jang D.-C."/>
            <person name="Im J.-S."/>
            <person name="Choi J.-G."/>
            <person name="Park H.-J."/>
            <person name="Lee G.-B."/>
            <person name="Lee Y.-G."/>
            <person name="Hong S.-Y."/>
            <person name="Cho K."/>
            <person name="Sohn K.H."/>
        </authorList>
    </citation>
    <scope>NUCLEOTIDE SEQUENCE</scope>
    <source>
        <strain evidence="1">KR_1_A1</strain>
    </source>
</reference>
<organism evidence="1 2">
    <name type="scientific">Phytophthora infestans</name>
    <name type="common">Potato late blight agent</name>
    <name type="synonym">Botrytis infestans</name>
    <dbReference type="NCBI Taxonomy" id="4787"/>
    <lineage>
        <taxon>Eukaryota</taxon>
        <taxon>Sar</taxon>
        <taxon>Stramenopiles</taxon>
        <taxon>Oomycota</taxon>
        <taxon>Peronosporomycetes</taxon>
        <taxon>Peronosporales</taxon>
        <taxon>Peronosporaceae</taxon>
        <taxon>Phytophthora</taxon>
    </lineage>
</organism>
<evidence type="ECO:0000313" key="2">
    <source>
        <dbReference type="Proteomes" id="UP000602510"/>
    </source>
</evidence>